<keyword evidence="3" id="KW-0648">Protein biosynthesis</keyword>
<dbReference type="PRINTS" id="PR01576">
    <property type="entry name" value="PDEFORMYLASE"/>
</dbReference>
<keyword evidence="3" id="KW-0378">Hydrolase</keyword>
<evidence type="ECO:0000256" key="2">
    <source>
        <dbReference type="ARBA" id="ARBA00023004"/>
    </source>
</evidence>
<dbReference type="Gene3D" id="3.90.45.10">
    <property type="entry name" value="Peptide deformylase"/>
    <property type="match status" value="1"/>
</dbReference>
<dbReference type="NCBIfam" id="TIGR00079">
    <property type="entry name" value="pept_deformyl"/>
    <property type="match status" value="1"/>
</dbReference>
<dbReference type="PANTHER" id="PTHR10458:SF22">
    <property type="entry name" value="PEPTIDE DEFORMYLASE"/>
    <property type="match status" value="1"/>
</dbReference>
<feature type="active site" evidence="3">
    <location>
        <position position="134"/>
    </location>
</feature>
<dbReference type="HAMAP" id="MF_00163">
    <property type="entry name" value="Pep_deformylase"/>
    <property type="match status" value="1"/>
</dbReference>
<feature type="binding site" evidence="3">
    <location>
        <position position="137"/>
    </location>
    <ligand>
        <name>Fe cation</name>
        <dbReference type="ChEBI" id="CHEBI:24875"/>
    </ligand>
</feature>
<sequence length="197" mass="22743">MQQGIWTIASRNDFLRQRTIKAKSVTQEVLTVSQDLMDTWDTVSAYGIAGPQIGARLRIFIWKSTKGQDPEIIINPKIIRARGEVKDYDGCLSVPGIYGPTRRAEYIELSGWTQTGQPFRRGFEGFDARIIQHEVDHLEGVLFIDRIDSLDELYVMEEIPSTKKNEEPTYEERPLNPELQEFIRSRRRPIPGHALLW</sequence>
<proteinExistence type="inferred from homology"/>
<protein>
    <recommendedName>
        <fullName evidence="3">Peptide deformylase</fullName>
        <shortName evidence="3">PDF</shortName>
        <ecNumber evidence="3">3.5.1.88</ecNumber>
    </recommendedName>
    <alternativeName>
        <fullName evidence="3">Polypeptide deformylase</fullName>
    </alternativeName>
</protein>
<accession>A0ABM6RTG3</accession>
<feature type="binding site" evidence="3">
    <location>
        <position position="91"/>
    </location>
    <ligand>
        <name>Fe cation</name>
        <dbReference type="ChEBI" id="CHEBI:24875"/>
    </ligand>
</feature>
<comment type="similarity">
    <text evidence="1 3">Belongs to the polypeptide deformylase family.</text>
</comment>
<comment type="catalytic activity">
    <reaction evidence="3">
        <text>N-terminal N-formyl-L-methionyl-[peptide] + H2O = N-terminal L-methionyl-[peptide] + formate</text>
        <dbReference type="Rhea" id="RHEA:24420"/>
        <dbReference type="Rhea" id="RHEA-COMP:10639"/>
        <dbReference type="Rhea" id="RHEA-COMP:10640"/>
        <dbReference type="ChEBI" id="CHEBI:15377"/>
        <dbReference type="ChEBI" id="CHEBI:15740"/>
        <dbReference type="ChEBI" id="CHEBI:49298"/>
        <dbReference type="ChEBI" id="CHEBI:64731"/>
        <dbReference type="EC" id="3.5.1.88"/>
    </reaction>
</comment>
<dbReference type="InterPro" id="IPR036821">
    <property type="entry name" value="Peptide_deformylase_sf"/>
</dbReference>
<dbReference type="Pfam" id="PF01327">
    <property type="entry name" value="Pep_deformylase"/>
    <property type="match status" value="1"/>
</dbReference>
<dbReference type="InterPro" id="IPR023635">
    <property type="entry name" value="Peptide_deformylase"/>
</dbReference>
<dbReference type="EMBL" id="CP019454">
    <property type="protein sequence ID" value="AUW94596.1"/>
    <property type="molecule type" value="Genomic_DNA"/>
</dbReference>
<gene>
    <name evidence="3" type="primary">def</name>
    <name evidence="4" type="ORF">BXT84_12110</name>
</gene>
<evidence type="ECO:0000313" key="5">
    <source>
        <dbReference type="Proteomes" id="UP000325292"/>
    </source>
</evidence>
<dbReference type="Proteomes" id="UP000325292">
    <property type="component" value="Chromosome"/>
</dbReference>
<keyword evidence="5" id="KW-1185">Reference proteome</keyword>
<reference evidence="4 5" key="1">
    <citation type="journal article" date="2019" name="Sci. Rep.">
        <title>Sulfobacillus thermotolerans: new insights into resistance and metabolic capacities of acidophilic chemolithotrophs.</title>
        <authorList>
            <person name="Panyushkina A.E."/>
            <person name="Babenko V.V."/>
            <person name="Nikitina A.S."/>
            <person name="Selezneva O.V."/>
            <person name="Tsaplina I.A."/>
            <person name="Letarova M.A."/>
            <person name="Kostryukova E.S."/>
            <person name="Letarov A.V."/>
        </authorList>
    </citation>
    <scope>NUCLEOTIDE SEQUENCE [LARGE SCALE GENOMIC DNA]</scope>
    <source>
        <strain evidence="4 5">Kr1</strain>
    </source>
</reference>
<dbReference type="SUPFAM" id="SSF56420">
    <property type="entry name" value="Peptide deformylase"/>
    <property type="match status" value="1"/>
</dbReference>
<dbReference type="EC" id="3.5.1.88" evidence="3"/>
<dbReference type="CDD" id="cd00487">
    <property type="entry name" value="Pep_deformylase"/>
    <property type="match status" value="1"/>
</dbReference>
<dbReference type="PANTHER" id="PTHR10458">
    <property type="entry name" value="PEPTIDE DEFORMYLASE"/>
    <property type="match status" value="1"/>
</dbReference>
<comment type="function">
    <text evidence="3">Removes the formyl group from the N-terminal Met of newly synthesized proteins. Requires at least a dipeptide for an efficient rate of reaction. N-terminal L-methionine is a prerequisite for activity but the enzyme has broad specificity at other positions.</text>
</comment>
<evidence type="ECO:0000313" key="4">
    <source>
        <dbReference type="EMBL" id="AUW94596.1"/>
    </source>
</evidence>
<evidence type="ECO:0000256" key="1">
    <source>
        <dbReference type="ARBA" id="ARBA00010759"/>
    </source>
</evidence>
<dbReference type="PIRSF" id="PIRSF004749">
    <property type="entry name" value="Pep_def"/>
    <property type="match status" value="1"/>
</dbReference>
<evidence type="ECO:0000256" key="3">
    <source>
        <dbReference type="HAMAP-Rule" id="MF_00163"/>
    </source>
</evidence>
<name>A0ABM6RTG3_9FIRM</name>
<keyword evidence="3" id="KW-0479">Metal-binding</keyword>
<organism evidence="4 5">
    <name type="scientific">Sulfobacillus thermotolerans</name>
    <dbReference type="NCBI Taxonomy" id="338644"/>
    <lineage>
        <taxon>Bacteria</taxon>
        <taxon>Bacillati</taxon>
        <taxon>Bacillota</taxon>
        <taxon>Clostridia</taxon>
        <taxon>Eubacteriales</taxon>
        <taxon>Clostridiales Family XVII. Incertae Sedis</taxon>
        <taxon>Sulfobacillus</taxon>
    </lineage>
</organism>
<keyword evidence="2 3" id="KW-0408">Iron</keyword>
<feature type="binding site" evidence="3">
    <location>
        <position position="133"/>
    </location>
    <ligand>
        <name>Fe cation</name>
        <dbReference type="ChEBI" id="CHEBI:24875"/>
    </ligand>
</feature>
<comment type="cofactor">
    <cofactor evidence="3">
        <name>Fe(2+)</name>
        <dbReference type="ChEBI" id="CHEBI:29033"/>
    </cofactor>
    <text evidence="3">Binds 1 Fe(2+) ion.</text>
</comment>